<organism evidence="1 2">
    <name type="scientific">Anopheles minimus</name>
    <dbReference type="NCBI Taxonomy" id="112268"/>
    <lineage>
        <taxon>Eukaryota</taxon>
        <taxon>Metazoa</taxon>
        <taxon>Ecdysozoa</taxon>
        <taxon>Arthropoda</taxon>
        <taxon>Hexapoda</taxon>
        <taxon>Insecta</taxon>
        <taxon>Pterygota</taxon>
        <taxon>Neoptera</taxon>
        <taxon>Endopterygota</taxon>
        <taxon>Diptera</taxon>
        <taxon>Nematocera</taxon>
        <taxon>Culicoidea</taxon>
        <taxon>Culicidae</taxon>
        <taxon>Anophelinae</taxon>
        <taxon>Anopheles</taxon>
    </lineage>
</organism>
<accession>A0A182WPK4</accession>
<sequence>MLLNSEVLLLSQSSLLRILSMGNVTKLNPLTVSLSFENGSKKY</sequence>
<evidence type="ECO:0000313" key="2">
    <source>
        <dbReference type="Proteomes" id="UP000075920"/>
    </source>
</evidence>
<dbReference type="EnsemblMetazoa" id="AMIN014602-RB">
    <property type="protein sequence ID" value="AMIN014602-PB"/>
    <property type="gene ID" value="AMIN014602"/>
</dbReference>
<reference evidence="1" key="2">
    <citation type="submission" date="2020-05" db="UniProtKB">
        <authorList>
            <consortium name="EnsemblMetazoa"/>
        </authorList>
    </citation>
    <scope>IDENTIFICATION</scope>
    <source>
        <strain evidence="1">MINIMUS1</strain>
    </source>
</reference>
<dbReference type="EnsemblMetazoa" id="AMIN014602-RA">
    <property type="protein sequence ID" value="AMIN014602-PA"/>
    <property type="gene ID" value="AMIN014602"/>
</dbReference>
<protein>
    <submittedName>
        <fullName evidence="1">Uncharacterized protein</fullName>
    </submittedName>
</protein>
<dbReference type="Proteomes" id="UP000075920">
    <property type="component" value="Unassembled WGS sequence"/>
</dbReference>
<proteinExistence type="predicted"/>
<dbReference type="VEuPathDB" id="VectorBase:AMIN014602"/>
<name>A0A182WPK4_9DIPT</name>
<dbReference type="AlphaFoldDB" id="A0A182WPK4"/>
<keyword evidence="2" id="KW-1185">Reference proteome</keyword>
<evidence type="ECO:0000313" key="1">
    <source>
        <dbReference type="EnsemblMetazoa" id="AMIN014602-PB"/>
    </source>
</evidence>
<reference evidence="2" key="1">
    <citation type="submission" date="2013-03" db="EMBL/GenBank/DDBJ databases">
        <title>The Genome Sequence of Anopheles minimus MINIMUS1.</title>
        <authorList>
            <consortium name="The Broad Institute Genomics Platform"/>
            <person name="Neafsey D.E."/>
            <person name="Walton C."/>
            <person name="Walker B."/>
            <person name="Young S.K."/>
            <person name="Zeng Q."/>
            <person name="Gargeya S."/>
            <person name="Fitzgerald M."/>
            <person name="Haas B."/>
            <person name="Abouelleil A."/>
            <person name="Allen A.W."/>
            <person name="Alvarado L."/>
            <person name="Arachchi H.M."/>
            <person name="Berlin A.M."/>
            <person name="Chapman S.B."/>
            <person name="Gainer-Dewar J."/>
            <person name="Goldberg J."/>
            <person name="Griggs A."/>
            <person name="Gujja S."/>
            <person name="Hansen M."/>
            <person name="Howarth C."/>
            <person name="Imamovic A."/>
            <person name="Ireland A."/>
            <person name="Larimer J."/>
            <person name="McCowan C."/>
            <person name="Murphy C."/>
            <person name="Pearson M."/>
            <person name="Poon T.W."/>
            <person name="Priest M."/>
            <person name="Roberts A."/>
            <person name="Saif S."/>
            <person name="Shea T."/>
            <person name="Sisk P."/>
            <person name="Sykes S."/>
            <person name="Wortman J."/>
            <person name="Nusbaum C."/>
            <person name="Birren B."/>
        </authorList>
    </citation>
    <scope>NUCLEOTIDE SEQUENCE [LARGE SCALE GENOMIC DNA]</scope>
    <source>
        <strain evidence="2">MINIMUS1</strain>
    </source>
</reference>